<evidence type="ECO:0000313" key="2">
    <source>
        <dbReference type="EMBL" id="GBP62434.1"/>
    </source>
</evidence>
<dbReference type="EMBL" id="BGZK01000841">
    <property type="protein sequence ID" value="GBP62434.1"/>
    <property type="molecule type" value="Genomic_DNA"/>
</dbReference>
<dbReference type="Proteomes" id="UP000299102">
    <property type="component" value="Unassembled WGS sequence"/>
</dbReference>
<gene>
    <name evidence="2" type="ORF">EVAR_3136_1</name>
</gene>
<evidence type="ECO:0000256" key="1">
    <source>
        <dbReference type="SAM" id="MobiDB-lite"/>
    </source>
</evidence>
<comment type="caution">
    <text evidence="2">The sequence shown here is derived from an EMBL/GenBank/DDBJ whole genome shotgun (WGS) entry which is preliminary data.</text>
</comment>
<keyword evidence="3" id="KW-1185">Reference proteome</keyword>
<organism evidence="2 3">
    <name type="scientific">Eumeta variegata</name>
    <name type="common">Bagworm moth</name>
    <name type="synonym">Eumeta japonica</name>
    <dbReference type="NCBI Taxonomy" id="151549"/>
    <lineage>
        <taxon>Eukaryota</taxon>
        <taxon>Metazoa</taxon>
        <taxon>Ecdysozoa</taxon>
        <taxon>Arthropoda</taxon>
        <taxon>Hexapoda</taxon>
        <taxon>Insecta</taxon>
        <taxon>Pterygota</taxon>
        <taxon>Neoptera</taxon>
        <taxon>Endopterygota</taxon>
        <taxon>Lepidoptera</taxon>
        <taxon>Glossata</taxon>
        <taxon>Ditrysia</taxon>
        <taxon>Tineoidea</taxon>
        <taxon>Psychidae</taxon>
        <taxon>Oiketicinae</taxon>
        <taxon>Eumeta</taxon>
    </lineage>
</organism>
<protein>
    <submittedName>
        <fullName evidence="2">Uncharacterized protein</fullName>
    </submittedName>
</protein>
<reference evidence="2 3" key="1">
    <citation type="journal article" date="2019" name="Commun. Biol.">
        <title>The bagworm genome reveals a unique fibroin gene that provides high tensile strength.</title>
        <authorList>
            <person name="Kono N."/>
            <person name="Nakamura H."/>
            <person name="Ohtoshi R."/>
            <person name="Tomita M."/>
            <person name="Numata K."/>
            <person name="Arakawa K."/>
        </authorList>
    </citation>
    <scope>NUCLEOTIDE SEQUENCE [LARGE SCALE GENOMIC DNA]</scope>
</reference>
<dbReference type="AlphaFoldDB" id="A0A4C1XIV9"/>
<feature type="compositionally biased region" description="Basic residues" evidence="1">
    <location>
        <begin position="69"/>
        <end position="78"/>
    </location>
</feature>
<accession>A0A4C1XIV9</accession>
<feature type="region of interest" description="Disordered" evidence="1">
    <location>
        <begin position="46"/>
        <end position="117"/>
    </location>
</feature>
<sequence>MYGIPRGTSEDWGSVVGIRKNLFIRRSDDKKEKINPNAMITINRRNFTPAGVKPTRKRRAHIDPSMSVKRARKRRRRWTGAACRYGTSTEGASASERLESIGRASPAPTAPAPAPLARRSAATRVLAPLIFLH</sequence>
<evidence type="ECO:0000313" key="3">
    <source>
        <dbReference type="Proteomes" id="UP000299102"/>
    </source>
</evidence>
<proteinExistence type="predicted"/>
<name>A0A4C1XIV9_EUMVA</name>